<dbReference type="Pfam" id="PF25534">
    <property type="entry name" value="DUF7918"/>
    <property type="match status" value="1"/>
</dbReference>
<keyword evidence="3" id="KW-1185">Reference proteome</keyword>
<protein>
    <recommendedName>
        <fullName evidence="1">DUF7918 domain-containing protein</fullName>
    </recommendedName>
</protein>
<dbReference type="STRING" id="933084.A0A067PA94"/>
<proteinExistence type="predicted"/>
<feature type="domain" description="DUF7918" evidence="1">
    <location>
        <begin position="8"/>
        <end position="214"/>
    </location>
</feature>
<evidence type="ECO:0000313" key="2">
    <source>
        <dbReference type="EMBL" id="KDQ51699.1"/>
    </source>
</evidence>
<dbReference type="InParanoid" id="A0A067PA94"/>
<dbReference type="InterPro" id="IPR057678">
    <property type="entry name" value="DUF7918"/>
</dbReference>
<dbReference type="OrthoDB" id="3364132at2759"/>
<gene>
    <name evidence="2" type="ORF">JAAARDRAFT_502717</name>
</gene>
<reference evidence="3" key="1">
    <citation type="journal article" date="2014" name="Proc. Natl. Acad. Sci. U.S.A.">
        <title>Extensive sampling of basidiomycete genomes demonstrates inadequacy of the white-rot/brown-rot paradigm for wood decay fungi.</title>
        <authorList>
            <person name="Riley R."/>
            <person name="Salamov A.A."/>
            <person name="Brown D.W."/>
            <person name="Nagy L.G."/>
            <person name="Floudas D."/>
            <person name="Held B.W."/>
            <person name="Levasseur A."/>
            <person name="Lombard V."/>
            <person name="Morin E."/>
            <person name="Otillar R."/>
            <person name="Lindquist E.A."/>
            <person name="Sun H."/>
            <person name="LaButti K.M."/>
            <person name="Schmutz J."/>
            <person name="Jabbour D."/>
            <person name="Luo H."/>
            <person name="Baker S.E."/>
            <person name="Pisabarro A.G."/>
            <person name="Walton J.D."/>
            <person name="Blanchette R.A."/>
            <person name="Henrissat B."/>
            <person name="Martin F."/>
            <person name="Cullen D."/>
            <person name="Hibbett D.S."/>
            <person name="Grigoriev I.V."/>
        </authorList>
    </citation>
    <scope>NUCLEOTIDE SEQUENCE [LARGE SCALE GENOMIC DNA]</scope>
    <source>
        <strain evidence="3">MUCL 33604</strain>
    </source>
</reference>
<evidence type="ECO:0000313" key="3">
    <source>
        <dbReference type="Proteomes" id="UP000027265"/>
    </source>
</evidence>
<name>A0A067PA94_9AGAM</name>
<dbReference type="AlphaFoldDB" id="A0A067PA94"/>
<dbReference type="Proteomes" id="UP000027265">
    <property type="component" value="Unassembled WGS sequence"/>
</dbReference>
<organism evidence="2 3">
    <name type="scientific">Jaapia argillacea MUCL 33604</name>
    <dbReference type="NCBI Taxonomy" id="933084"/>
    <lineage>
        <taxon>Eukaryota</taxon>
        <taxon>Fungi</taxon>
        <taxon>Dikarya</taxon>
        <taxon>Basidiomycota</taxon>
        <taxon>Agaricomycotina</taxon>
        <taxon>Agaricomycetes</taxon>
        <taxon>Agaricomycetidae</taxon>
        <taxon>Jaapiales</taxon>
        <taxon>Jaapiaceae</taxon>
        <taxon>Jaapia</taxon>
    </lineage>
</organism>
<evidence type="ECO:0000259" key="1">
    <source>
        <dbReference type="Pfam" id="PF25534"/>
    </source>
</evidence>
<sequence>MRHSDVQAWVTIDGEELPEYQLAPRARRRKSPTKCWIQSEAGETFTVHWKDLRHGRLLFVKLLIDGVLVDGGLITINPKDKHSAPLGCQLDSNMCRTFFHEGFPISEGKMRYFVFSHLLCADNDEKNHSKLGTIELRISKATICPNIKLVADTLSPNADPTQKRNTASGKVVACQGHCVQPGDEVEDRPTTYFEGIKTGKKPFVTFIFRYRPKDPASKSNPTAIDH</sequence>
<dbReference type="EMBL" id="KL197746">
    <property type="protein sequence ID" value="KDQ51699.1"/>
    <property type="molecule type" value="Genomic_DNA"/>
</dbReference>
<accession>A0A067PA94</accession>
<dbReference type="HOGENOM" id="CLU_060356_3_1_1"/>